<dbReference type="PANTHER" id="PTHR12526">
    <property type="entry name" value="GLYCOSYLTRANSFERASE"/>
    <property type="match status" value="1"/>
</dbReference>
<dbReference type="EMBL" id="FNRQ01000003">
    <property type="protein sequence ID" value="SEA82917.1"/>
    <property type="molecule type" value="Genomic_DNA"/>
</dbReference>
<dbReference type="AlphaFoldDB" id="A0A1H4EDL0"/>
<feature type="domain" description="Glycosyl transferase family 1" evidence="1">
    <location>
        <begin position="226"/>
        <end position="392"/>
    </location>
</feature>
<proteinExistence type="predicted"/>
<dbReference type="Proteomes" id="UP000198638">
    <property type="component" value="Unassembled WGS sequence"/>
</dbReference>
<dbReference type="Pfam" id="PF00534">
    <property type="entry name" value="Glycos_transf_1"/>
    <property type="match status" value="1"/>
</dbReference>
<protein>
    <submittedName>
        <fullName evidence="3">Glycosyltransferase involved in cell wall bisynthesis</fullName>
    </submittedName>
</protein>
<organism evidence="3 4">
    <name type="scientific">Paraburkholderia sartisoli</name>
    <dbReference type="NCBI Taxonomy" id="83784"/>
    <lineage>
        <taxon>Bacteria</taxon>
        <taxon>Pseudomonadati</taxon>
        <taxon>Pseudomonadota</taxon>
        <taxon>Betaproteobacteria</taxon>
        <taxon>Burkholderiales</taxon>
        <taxon>Burkholderiaceae</taxon>
        <taxon>Paraburkholderia</taxon>
    </lineage>
</organism>
<dbReference type="CDD" id="cd03801">
    <property type="entry name" value="GT4_PimA-like"/>
    <property type="match status" value="1"/>
</dbReference>
<name>A0A1H4EDL0_9BURK</name>
<evidence type="ECO:0000259" key="2">
    <source>
        <dbReference type="Pfam" id="PF13439"/>
    </source>
</evidence>
<dbReference type="InterPro" id="IPR028098">
    <property type="entry name" value="Glyco_trans_4-like_N"/>
</dbReference>
<feature type="domain" description="Glycosyltransferase subfamily 4-like N-terminal" evidence="2">
    <location>
        <begin position="44"/>
        <end position="212"/>
    </location>
</feature>
<dbReference type="OrthoDB" id="9801609at2"/>
<dbReference type="STRING" id="83784.SAMN05192564_103279"/>
<evidence type="ECO:0000313" key="3">
    <source>
        <dbReference type="EMBL" id="SEA82917.1"/>
    </source>
</evidence>
<evidence type="ECO:0000259" key="1">
    <source>
        <dbReference type="Pfam" id="PF00534"/>
    </source>
</evidence>
<keyword evidence="4" id="KW-1185">Reference proteome</keyword>
<dbReference type="Pfam" id="PF13439">
    <property type="entry name" value="Glyco_transf_4"/>
    <property type="match status" value="1"/>
</dbReference>
<dbReference type="Gene3D" id="3.40.50.2000">
    <property type="entry name" value="Glycogen Phosphorylase B"/>
    <property type="match status" value="2"/>
</dbReference>
<keyword evidence="3" id="KW-0808">Transferase</keyword>
<dbReference type="RefSeq" id="WP_090533427.1">
    <property type="nucleotide sequence ID" value="NZ_FNRQ01000003.1"/>
</dbReference>
<dbReference type="InterPro" id="IPR001296">
    <property type="entry name" value="Glyco_trans_1"/>
</dbReference>
<dbReference type="SUPFAM" id="SSF53756">
    <property type="entry name" value="UDP-Glycosyltransferase/glycogen phosphorylase"/>
    <property type="match status" value="1"/>
</dbReference>
<sequence length="418" mass="45135">MNAPDLIRRFQPAKAGAAALPAEAGVYDGTRTPTVLFLDQTGQMGGAEFALLPLAEACTARGEVVLLADGPFRARLEEHGVHVKVLSDARVSNLDREAVRLNLLSAVPGILRQIRAIAREARRFDVLFVNTQKAMVLGALGKPLHRRPVIWFLHDIMSRAHFGRVQLLVVKWLARYVVDQVVANSRASAEALSALAGIPAERIPVIPNGIDAAAFHKVDAHTADDRAALRRRLGLPEDAYLAGLFGRLAPWKGQHIALQALAKLPDVHLVLVGAPLFGEHAYADGLRLQAEELGVTGRVHFAGFRDDMPAWMKAMDVILHTSIDPEPLGRVVIEGMIAERPVVAAAAGGVLEIVRDGHNGLLAQPGDVDGIVKAIDTVRLHPDVAQRLAKQGAIDAQRDFSLEAYVSRMTQAIARAAR</sequence>
<gene>
    <name evidence="3" type="ORF">SAMN05192564_103279</name>
</gene>
<evidence type="ECO:0000313" key="4">
    <source>
        <dbReference type="Proteomes" id="UP000198638"/>
    </source>
</evidence>
<accession>A0A1H4EDL0</accession>
<dbReference type="GO" id="GO:0016757">
    <property type="term" value="F:glycosyltransferase activity"/>
    <property type="evidence" value="ECO:0007669"/>
    <property type="project" value="InterPro"/>
</dbReference>
<reference evidence="4" key="1">
    <citation type="submission" date="2016-10" db="EMBL/GenBank/DDBJ databases">
        <authorList>
            <person name="Varghese N."/>
            <person name="Submissions S."/>
        </authorList>
    </citation>
    <scope>NUCLEOTIDE SEQUENCE [LARGE SCALE GENOMIC DNA]</scope>
    <source>
        <strain evidence="4">LMG 24000</strain>
    </source>
</reference>